<dbReference type="PANTHER" id="PTHR21342">
    <property type="entry name" value="PHOSPHOPANTETHEINE ADENYLYLTRANSFERASE"/>
    <property type="match status" value="1"/>
</dbReference>
<keyword evidence="3 9" id="KW-0548">Nucleotidyltransferase</keyword>
<dbReference type="GO" id="GO:0015937">
    <property type="term" value="P:coenzyme A biosynthetic process"/>
    <property type="evidence" value="ECO:0007669"/>
    <property type="project" value="UniProtKB-UniRule"/>
</dbReference>
<dbReference type="KEGG" id="pfaa:MM59RIKEN_04200"/>
<dbReference type="HAMAP" id="MF_00151">
    <property type="entry name" value="PPAT_bact"/>
    <property type="match status" value="1"/>
</dbReference>
<evidence type="ECO:0000313" key="12">
    <source>
        <dbReference type="Proteomes" id="UP000679848"/>
    </source>
</evidence>
<evidence type="ECO:0000256" key="4">
    <source>
        <dbReference type="ARBA" id="ARBA00022741"/>
    </source>
</evidence>
<evidence type="ECO:0000256" key="3">
    <source>
        <dbReference type="ARBA" id="ARBA00022695"/>
    </source>
</evidence>
<evidence type="ECO:0000259" key="10">
    <source>
        <dbReference type="Pfam" id="PF01467"/>
    </source>
</evidence>
<evidence type="ECO:0000313" key="11">
    <source>
        <dbReference type="EMBL" id="BCK83101.1"/>
    </source>
</evidence>
<keyword evidence="2 9" id="KW-0808">Transferase</keyword>
<feature type="binding site" evidence="9">
    <location>
        <position position="41"/>
    </location>
    <ligand>
        <name>substrate</name>
    </ligand>
</feature>
<dbReference type="UniPathway" id="UPA00241">
    <property type="reaction ID" value="UER00355"/>
</dbReference>
<evidence type="ECO:0000256" key="7">
    <source>
        <dbReference type="ARBA" id="ARBA00022993"/>
    </source>
</evidence>
<dbReference type="Gene3D" id="3.40.50.620">
    <property type="entry name" value="HUPs"/>
    <property type="match status" value="1"/>
</dbReference>
<dbReference type="InterPro" id="IPR004821">
    <property type="entry name" value="Cyt_trans-like"/>
</dbReference>
<comment type="function">
    <text evidence="9">Reversibly transfers an adenylyl group from ATP to 4'-phosphopantetheine, yielding dephospho-CoA (dPCoA) and pyrophosphate.</text>
</comment>
<reference evidence="11" key="1">
    <citation type="submission" date="2020-09" db="EMBL/GenBank/DDBJ databases">
        <title>New species isolated from human feces.</title>
        <authorList>
            <person name="Kitahara M."/>
            <person name="Shigeno Y."/>
            <person name="Shime M."/>
            <person name="Matsumoto Y."/>
            <person name="Nakamura S."/>
            <person name="Motooka D."/>
            <person name="Fukuoka S."/>
            <person name="Nishikawa H."/>
            <person name="Benno Y."/>
        </authorList>
    </citation>
    <scope>NUCLEOTIDE SEQUENCE</scope>
    <source>
        <strain evidence="11">MM59</strain>
    </source>
</reference>
<dbReference type="GO" id="GO:0005737">
    <property type="term" value="C:cytoplasm"/>
    <property type="evidence" value="ECO:0007669"/>
    <property type="project" value="UniProtKB-SubCell"/>
</dbReference>
<feature type="site" description="Transition state stabilizer" evidence="9">
    <location>
        <position position="17"/>
    </location>
</feature>
<dbReference type="InterPro" id="IPR001980">
    <property type="entry name" value="PPAT"/>
</dbReference>
<protein>
    <recommendedName>
        <fullName evidence="9">Phosphopantetheine adenylyltransferase</fullName>
        <ecNumber evidence="9">2.7.7.3</ecNumber>
    </recommendedName>
    <alternativeName>
        <fullName evidence="9">Dephospho-CoA pyrophosphorylase</fullName>
    </alternativeName>
    <alternativeName>
        <fullName evidence="9">Pantetheine-phosphate adenylyltransferase</fullName>
        <shortName evidence="9">PPAT</shortName>
    </alternativeName>
</protein>
<dbReference type="EMBL" id="AP023420">
    <property type="protein sequence ID" value="BCK83101.1"/>
    <property type="molecule type" value="Genomic_DNA"/>
</dbReference>
<keyword evidence="7 9" id="KW-0173">Coenzyme A biosynthesis</keyword>
<dbReference type="NCBIfam" id="TIGR01510">
    <property type="entry name" value="coaD_prev_kdtB"/>
    <property type="match status" value="1"/>
</dbReference>
<dbReference type="SUPFAM" id="SSF52374">
    <property type="entry name" value="Nucleotidylyl transferase"/>
    <property type="match status" value="1"/>
</dbReference>
<dbReference type="Proteomes" id="UP000679848">
    <property type="component" value="Chromosome"/>
</dbReference>
<feature type="binding site" evidence="9">
    <location>
        <position position="99"/>
    </location>
    <ligand>
        <name>ATP</name>
        <dbReference type="ChEBI" id="CHEBI:30616"/>
    </ligand>
</feature>
<dbReference type="Pfam" id="PF01467">
    <property type="entry name" value="CTP_transf_like"/>
    <property type="match status" value="1"/>
</dbReference>
<comment type="subcellular location">
    <subcellularLocation>
        <location evidence="9">Cytoplasm</location>
    </subcellularLocation>
</comment>
<feature type="domain" description="Cytidyltransferase-like" evidence="10">
    <location>
        <begin position="5"/>
        <end position="134"/>
    </location>
</feature>
<feature type="binding site" evidence="9">
    <location>
        <begin position="124"/>
        <end position="130"/>
    </location>
    <ligand>
        <name>ATP</name>
        <dbReference type="ChEBI" id="CHEBI:30616"/>
    </ligand>
</feature>
<evidence type="ECO:0000256" key="9">
    <source>
        <dbReference type="HAMAP-Rule" id="MF_00151"/>
    </source>
</evidence>
<dbReference type="RefSeq" id="WP_187031698.1">
    <property type="nucleotide sequence ID" value="NZ_AP023420.1"/>
</dbReference>
<sequence length="163" mass="18019">MRAAICSGSFDPITLGHYDIIQRAAACFDKVWVCVSPNAEKRNQMFTPEQKLQMVQAAVADLPNVEAELGPGLQADFAVAHGAQAIVRGVRCAADFDVEYQLAQINRGIHPGLDTVLLPASPAYQHFSSSMAREMIRYHQPLERYLPAAIIPLVRRIMEEKGE</sequence>
<feature type="binding site" evidence="9">
    <location>
        <position position="17"/>
    </location>
    <ligand>
        <name>ATP</name>
        <dbReference type="ChEBI" id="CHEBI:30616"/>
    </ligand>
</feature>
<feature type="binding site" evidence="9">
    <location>
        <position position="88"/>
    </location>
    <ligand>
        <name>substrate</name>
    </ligand>
</feature>
<comment type="pathway">
    <text evidence="9">Cofactor biosynthesis; coenzyme A biosynthesis; CoA from (R)-pantothenate: step 4/5.</text>
</comment>
<evidence type="ECO:0000256" key="5">
    <source>
        <dbReference type="ARBA" id="ARBA00022840"/>
    </source>
</evidence>
<dbReference type="AlphaFoldDB" id="A0A810QBY3"/>
<keyword evidence="1 9" id="KW-0963">Cytoplasm</keyword>
<dbReference type="EC" id="2.7.7.3" evidence="9"/>
<dbReference type="PANTHER" id="PTHR21342:SF1">
    <property type="entry name" value="PHOSPHOPANTETHEINE ADENYLYLTRANSFERASE"/>
    <property type="match status" value="1"/>
</dbReference>
<proteinExistence type="inferred from homology"/>
<dbReference type="PRINTS" id="PR01020">
    <property type="entry name" value="LPSBIOSNTHSS"/>
</dbReference>
<dbReference type="GO" id="GO:0004595">
    <property type="term" value="F:pantetheine-phosphate adenylyltransferase activity"/>
    <property type="evidence" value="ECO:0007669"/>
    <property type="project" value="UniProtKB-UniRule"/>
</dbReference>
<feature type="binding site" evidence="9">
    <location>
        <position position="9"/>
    </location>
    <ligand>
        <name>substrate</name>
    </ligand>
</feature>
<evidence type="ECO:0000256" key="8">
    <source>
        <dbReference type="ARBA" id="ARBA00029346"/>
    </source>
</evidence>
<gene>
    <name evidence="9 11" type="primary">coaD</name>
    <name evidence="11" type="ORF">MM59RIKEN_04200</name>
</gene>
<comment type="similarity">
    <text evidence="9">Belongs to the bacterial CoaD family.</text>
</comment>
<keyword evidence="5 9" id="KW-0067">ATP-binding</keyword>
<comment type="subunit">
    <text evidence="9">Homohexamer.</text>
</comment>
<dbReference type="InterPro" id="IPR014729">
    <property type="entry name" value="Rossmann-like_a/b/a_fold"/>
</dbReference>
<organism evidence="11 12">
    <name type="scientific">Pusillibacter faecalis</name>
    <dbReference type="NCBI Taxonomy" id="2714358"/>
    <lineage>
        <taxon>Bacteria</taxon>
        <taxon>Bacillati</taxon>
        <taxon>Bacillota</taxon>
        <taxon>Clostridia</taxon>
        <taxon>Eubacteriales</taxon>
        <taxon>Oscillospiraceae</taxon>
        <taxon>Pusillibacter</taxon>
    </lineage>
</organism>
<evidence type="ECO:0000256" key="2">
    <source>
        <dbReference type="ARBA" id="ARBA00022679"/>
    </source>
</evidence>
<keyword evidence="12" id="KW-1185">Reference proteome</keyword>
<comment type="caution">
    <text evidence="9">Lacks conserved residue(s) required for the propagation of feature annotation.</text>
</comment>
<evidence type="ECO:0000256" key="6">
    <source>
        <dbReference type="ARBA" id="ARBA00022842"/>
    </source>
</evidence>
<name>A0A810QBY3_9FIRM</name>
<dbReference type="GO" id="GO:0005524">
    <property type="term" value="F:ATP binding"/>
    <property type="evidence" value="ECO:0007669"/>
    <property type="project" value="UniProtKB-KW"/>
</dbReference>
<comment type="catalytic activity">
    <reaction evidence="8 9">
        <text>(R)-4'-phosphopantetheine + ATP + H(+) = 3'-dephospho-CoA + diphosphate</text>
        <dbReference type="Rhea" id="RHEA:19801"/>
        <dbReference type="ChEBI" id="CHEBI:15378"/>
        <dbReference type="ChEBI" id="CHEBI:30616"/>
        <dbReference type="ChEBI" id="CHEBI:33019"/>
        <dbReference type="ChEBI" id="CHEBI:57328"/>
        <dbReference type="ChEBI" id="CHEBI:61723"/>
        <dbReference type="EC" id="2.7.7.3"/>
    </reaction>
</comment>
<keyword evidence="6 9" id="KW-0460">Magnesium</keyword>
<evidence type="ECO:0000256" key="1">
    <source>
        <dbReference type="ARBA" id="ARBA00022490"/>
    </source>
</evidence>
<accession>A0A810QBY3</accession>
<feature type="binding site" evidence="9">
    <location>
        <begin position="89"/>
        <end position="91"/>
    </location>
    <ligand>
        <name>ATP</name>
        <dbReference type="ChEBI" id="CHEBI:30616"/>
    </ligand>
</feature>
<feature type="binding site" evidence="9">
    <location>
        <begin position="9"/>
        <end position="10"/>
    </location>
    <ligand>
        <name>ATP</name>
        <dbReference type="ChEBI" id="CHEBI:30616"/>
    </ligand>
</feature>
<keyword evidence="4 9" id="KW-0547">Nucleotide-binding</keyword>
<dbReference type="NCBIfam" id="TIGR00125">
    <property type="entry name" value="cyt_tran_rel"/>
    <property type="match status" value="1"/>
</dbReference>
<comment type="cofactor">
    <cofactor evidence="9">
        <name>Mg(2+)</name>
        <dbReference type="ChEBI" id="CHEBI:18420"/>
    </cofactor>
</comment>